<feature type="domain" description="Galactofuranosyltransferase GlfT2 N-terminal" evidence="7">
    <location>
        <begin position="20"/>
        <end position="165"/>
    </location>
</feature>
<dbReference type="PANTHER" id="PTHR43179">
    <property type="entry name" value="RHAMNOSYLTRANSFERASE WBBL"/>
    <property type="match status" value="1"/>
</dbReference>
<name>A0A839QM46_MYCIR</name>
<evidence type="ECO:0000256" key="2">
    <source>
        <dbReference type="ARBA" id="ARBA00006739"/>
    </source>
</evidence>
<reference evidence="9 10" key="1">
    <citation type="submission" date="2020-08" db="EMBL/GenBank/DDBJ databases">
        <title>The Agave Microbiome: Exploring the role of microbial communities in plant adaptations to desert environments.</title>
        <authorList>
            <person name="Partida-Martinez L.P."/>
        </authorList>
    </citation>
    <scope>NUCLEOTIDE SEQUENCE [LARGE SCALE GENOMIC DNA]</scope>
    <source>
        <strain evidence="9 10">AT2.18</strain>
    </source>
</reference>
<comment type="similarity">
    <text evidence="2">Belongs to the glycosyltransferase 2 family.</text>
</comment>
<dbReference type="GO" id="GO:0016757">
    <property type="term" value="F:glycosyltransferase activity"/>
    <property type="evidence" value="ECO:0007669"/>
    <property type="project" value="UniProtKB-KW"/>
</dbReference>
<evidence type="ECO:0000259" key="8">
    <source>
        <dbReference type="Pfam" id="PF19320"/>
    </source>
</evidence>
<dbReference type="Gene3D" id="3.90.550.60">
    <property type="match status" value="1"/>
</dbReference>
<evidence type="ECO:0000313" key="9">
    <source>
        <dbReference type="EMBL" id="MBB2993261.1"/>
    </source>
</evidence>
<dbReference type="Pfam" id="PF13641">
    <property type="entry name" value="Glyco_tranf_2_3"/>
    <property type="match status" value="1"/>
</dbReference>
<keyword evidence="5" id="KW-0961">Cell wall biogenesis/degradation</keyword>
<protein>
    <submittedName>
        <fullName evidence="9">Galactofuranosylgalactofuranosylrhamnosyl-N-acetylglucosaminyl-diphospho-decaprenol beta-1,5/1,6-galactofuranosyltransferase</fullName>
        <ecNumber evidence="9">2.4.1.288</ecNumber>
    </submittedName>
</protein>
<dbReference type="InterPro" id="IPR040492">
    <property type="entry name" value="GlfT2_N"/>
</dbReference>
<keyword evidence="4 9" id="KW-0808">Transferase</keyword>
<gene>
    <name evidence="9" type="ORF">FHR72_004769</name>
</gene>
<sequence>MSDIPSGALETGQSRAVSPLARIILPRPGEPLDVRKLYIEESDTNARRAHAPTRTTLEIGAESEVSFATYFNAFPASYWRRWSILESVVLRVELTGSARVDVYRSKATGARITVGGAPVVSASEGEPAVLEFEIELTPFEDGGWIWFDITTDATSTLHHAAWYAPVPAPGRANVAVGIPTFNRPSDCVNALAALTSDPLVDEVISAVIVSDQGTKKAKDHPGFEDAAAALGNRLSIHNQPNLGGSGGYSRVMYEALKNTDCEQILFMDDDIRVEPDSILRALAFNRFAKVPTLVGGQMLNLQEPSHLHVMGEMVDAENFMWTGAVNTEYDHNFAKYPLNDEEEYRSRLLHRRIDVDYNGWWMCMIPRQVAEELGQPLPLFIKWDDADYGLRAGEHGYPTVTLPGAAIWHMAWSDKDDAIDWQAYFHLRNRLVVAALHWDGKISGLLASHMKATLKHLLCLEYSTVAIQNKAMDDFLAGPEHIFSILESALPEVRKMRQEFPDAVVLESATVLPAPSDKRWRKKVNIPTNPLAISLRLGRGVVHQLKPHDPAHHERPQINVATQDARWFSLCNVDGVTVTTADGRGVVYRQRDRDRMFELLRESAKRQAQLARKFNRMRKVYRAALPTLTSKEKWESVLVPAGQERSDRGTGVGDPAESRHG</sequence>
<dbReference type="GO" id="GO:0071555">
    <property type="term" value="P:cell wall organization"/>
    <property type="evidence" value="ECO:0007669"/>
    <property type="project" value="UniProtKB-KW"/>
</dbReference>
<evidence type="ECO:0000256" key="3">
    <source>
        <dbReference type="ARBA" id="ARBA00022676"/>
    </source>
</evidence>
<dbReference type="EMBL" id="JACHVU010000015">
    <property type="protein sequence ID" value="MBB2993261.1"/>
    <property type="molecule type" value="Genomic_DNA"/>
</dbReference>
<organism evidence="9 10">
    <name type="scientific">Mycolicibacterium iranicum</name>
    <name type="common">Mycobacterium iranicum</name>
    <dbReference type="NCBI Taxonomy" id="912594"/>
    <lineage>
        <taxon>Bacteria</taxon>
        <taxon>Bacillati</taxon>
        <taxon>Actinomycetota</taxon>
        <taxon>Actinomycetes</taxon>
        <taxon>Mycobacteriales</taxon>
        <taxon>Mycobacteriaceae</taxon>
        <taxon>Mycolicibacterium</taxon>
    </lineage>
</organism>
<dbReference type="SUPFAM" id="SSF53448">
    <property type="entry name" value="Nucleotide-diphospho-sugar transferases"/>
    <property type="match status" value="1"/>
</dbReference>
<evidence type="ECO:0000313" key="10">
    <source>
        <dbReference type="Proteomes" id="UP000550501"/>
    </source>
</evidence>
<keyword evidence="3 9" id="KW-0328">Glycosyltransferase</keyword>
<dbReference type="InterPro" id="IPR045699">
    <property type="entry name" value="GlfT2_C"/>
</dbReference>
<evidence type="ECO:0000259" key="7">
    <source>
        <dbReference type="Pfam" id="PF17994"/>
    </source>
</evidence>
<proteinExistence type="inferred from homology"/>
<feature type="domain" description="Galactofuranosyltransferase-2 C-terminal" evidence="8">
    <location>
        <begin position="445"/>
        <end position="638"/>
    </location>
</feature>
<dbReference type="AlphaFoldDB" id="A0A839QM46"/>
<dbReference type="Proteomes" id="UP000550501">
    <property type="component" value="Unassembled WGS sequence"/>
</dbReference>
<dbReference type="PANTHER" id="PTHR43179:SF12">
    <property type="entry name" value="GALACTOFURANOSYLTRANSFERASE GLFT2"/>
    <property type="match status" value="1"/>
</dbReference>
<dbReference type="Pfam" id="PF17994">
    <property type="entry name" value="Glft2_N"/>
    <property type="match status" value="1"/>
</dbReference>
<dbReference type="EC" id="2.4.1.288" evidence="9"/>
<comment type="pathway">
    <text evidence="1">Cell wall biogenesis; cell wall polysaccharide biosynthesis.</text>
</comment>
<evidence type="ECO:0000256" key="5">
    <source>
        <dbReference type="ARBA" id="ARBA00023316"/>
    </source>
</evidence>
<comment type="caution">
    <text evidence="9">The sequence shown here is derived from an EMBL/GenBank/DDBJ whole genome shotgun (WGS) entry which is preliminary data.</text>
</comment>
<dbReference type="InterPro" id="IPR029044">
    <property type="entry name" value="Nucleotide-diphossugar_trans"/>
</dbReference>
<evidence type="ECO:0000256" key="4">
    <source>
        <dbReference type="ARBA" id="ARBA00022679"/>
    </source>
</evidence>
<evidence type="ECO:0000256" key="6">
    <source>
        <dbReference type="SAM" id="MobiDB-lite"/>
    </source>
</evidence>
<dbReference type="RefSeq" id="WP_183472998.1">
    <property type="nucleotide sequence ID" value="NZ_JACHVU010000015.1"/>
</dbReference>
<dbReference type="Pfam" id="PF19320">
    <property type="entry name" value="GlfT2_domain3"/>
    <property type="match status" value="1"/>
</dbReference>
<evidence type="ECO:0000256" key="1">
    <source>
        <dbReference type="ARBA" id="ARBA00004776"/>
    </source>
</evidence>
<keyword evidence="10" id="KW-1185">Reference proteome</keyword>
<accession>A0A839QM46</accession>
<feature type="region of interest" description="Disordered" evidence="6">
    <location>
        <begin position="635"/>
        <end position="661"/>
    </location>
</feature>